<feature type="compositionally biased region" description="Acidic residues" evidence="1">
    <location>
        <begin position="487"/>
        <end position="500"/>
    </location>
</feature>
<organism evidence="3 4">
    <name type="scientific">Christiangramia lutea</name>
    <dbReference type="NCBI Taxonomy" id="1607951"/>
    <lineage>
        <taxon>Bacteria</taxon>
        <taxon>Pseudomonadati</taxon>
        <taxon>Bacteroidota</taxon>
        <taxon>Flavobacteriia</taxon>
        <taxon>Flavobacteriales</taxon>
        <taxon>Flavobacteriaceae</taxon>
        <taxon>Christiangramia</taxon>
    </lineage>
</organism>
<feature type="region of interest" description="Disordered" evidence="1">
    <location>
        <begin position="486"/>
        <end position="507"/>
    </location>
</feature>
<evidence type="ECO:0000313" key="4">
    <source>
        <dbReference type="Proteomes" id="UP001139226"/>
    </source>
</evidence>
<reference evidence="3" key="1">
    <citation type="submission" date="2022-03" db="EMBL/GenBank/DDBJ databases">
        <title>Gramella crocea sp. nov., isolated from activated sludge of a seafood processing plant.</title>
        <authorList>
            <person name="Zhang X."/>
        </authorList>
    </citation>
    <scope>NUCLEOTIDE SEQUENCE</scope>
    <source>
        <strain evidence="3">YJ019</strain>
    </source>
</reference>
<name>A0A9X1V7B4_9FLAO</name>
<dbReference type="PROSITE" id="PS51257">
    <property type="entry name" value="PROKAR_LIPOPROTEIN"/>
    <property type="match status" value="1"/>
</dbReference>
<keyword evidence="2" id="KW-0732">Signal</keyword>
<dbReference type="Proteomes" id="UP001139226">
    <property type="component" value="Unassembled WGS sequence"/>
</dbReference>
<proteinExistence type="predicted"/>
<gene>
    <name evidence="3" type="ORF">ML462_11335</name>
</gene>
<dbReference type="RefSeq" id="WP_240713931.1">
    <property type="nucleotide sequence ID" value="NZ_JAKVTV010000003.1"/>
</dbReference>
<keyword evidence="4" id="KW-1185">Reference proteome</keyword>
<comment type="caution">
    <text evidence="3">The sequence shown here is derived from an EMBL/GenBank/DDBJ whole genome shotgun (WGS) entry which is preliminary data.</text>
</comment>
<dbReference type="AlphaFoldDB" id="A0A9X1V7B4"/>
<evidence type="ECO:0000313" key="3">
    <source>
        <dbReference type="EMBL" id="MCH4823763.1"/>
    </source>
</evidence>
<evidence type="ECO:0000256" key="1">
    <source>
        <dbReference type="SAM" id="MobiDB-lite"/>
    </source>
</evidence>
<evidence type="ECO:0000256" key="2">
    <source>
        <dbReference type="SAM" id="SignalP"/>
    </source>
</evidence>
<feature type="signal peptide" evidence="2">
    <location>
        <begin position="1"/>
        <end position="22"/>
    </location>
</feature>
<dbReference type="EMBL" id="JAKVTV010000003">
    <property type="protein sequence ID" value="MCH4823763.1"/>
    <property type="molecule type" value="Genomic_DNA"/>
</dbReference>
<feature type="chain" id="PRO_5040934060" evidence="2">
    <location>
        <begin position="23"/>
        <end position="615"/>
    </location>
</feature>
<sequence>MKFIIKYLALFAVISLVLSSCTKDETVQGAGDVPSDVASLYLGPNLGDYYNQTRQQEQDVPECSDEEPAFAQIRLEYGDDNTVVETIVGISSDEQGLFTEYSEDLEIPIPSGETTVSVTLTDFVVWSDDGGAPGEVIWVAPKEGSEFAMFVDDPLEQTFDLRAGSKNYVNVDVICFDDREVNLYGYQFFDITPVPLYDFCIFANYCTDSGRHYTANYSFSLYEYDGNREDGKGDLIYEDLSPNTGMTEDGTYWADPLCVVIPGPGEGIASDAPYLVFEATLTDWEPYYTAEEDDESMISMTLSWDMIQMLFDEDGNDETTEYYHIFFNCGDEPVECDLDDPDADCDGDGTDNGDDPCPDDATDSCVDECADAGGDSDEDGICDDEDECPNDATNTCNDECADAGGDSDEDGICDDEDECPNDATNTCNDECADAGGDSDGDGICDDEDECPNDATNTCNDPCAGEGGDSDGDGICDDNDACPNENPTVDEDGDGCEDETGTEPCLPDPDSTLNCETASFTGDISNNFPVDIMLDGDVIGSLTFDIEDGDIIVGVALTAIGGYLIDDCEISIGDEIVCYDETSFPGVGSYELDADTDFSYPLNDITVRLNVCPANE</sequence>
<protein>
    <submittedName>
        <fullName evidence="3">Uncharacterized protein</fullName>
    </submittedName>
</protein>
<accession>A0A9X1V7B4</accession>